<name>A0A367YD29_9ASCO</name>
<feature type="compositionally biased region" description="Polar residues" evidence="7">
    <location>
        <begin position="92"/>
        <end position="110"/>
    </location>
</feature>
<evidence type="ECO:0000256" key="1">
    <source>
        <dbReference type="ARBA" id="ARBA00004123"/>
    </source>
</evidence>
<evidence type="ECO:0000259" key="8">
    <source>
        <dbReference type="PROSITE" id="PS50039"/>
    </source>
</evidence>
<feature type="domain" description="Fork-head" evidence="8">
    <location>
        <begin position="151"/>
        <end position="244"/>
    </location>
</feature>
<evidence type="ECO:0000256" key="4">
    <source>
        <dbReference type="ARBA" id="ARBA00023163"/>
    </source>
</evidence>
<evidence type="ECO:0000313" key="10">
    <source>
        <dbReference type="Proteomes" id="UP000253472"/>
    </source>
</evidence>
<dbReference type="Gene3D" id="1.10.10.10">
    <property type="entry name" value="Winged helix-like DNA-binding domain superfamily/Winged helix DNA-binding domain"/>
    <property type="match status" value="1"/>
</dbReference>
<dbReference type="PANTHER" id="PTHR45881">
    <property type="entry name" value="CHECKPOINT SUPPRESSOR 1-LIKE, ISOFORM A-RELATED"/>
    <property type="match status" value="1"/>
</dbReference>
<dbReference type="InterPro" id="IPR036388">
    <property type="entry name" value="WH-like_DNA-bd_sf"/>
</dbReference>
<dbReference type="PRINTS" id="PR00053">
    <property type="entry name" value="FORKHEAD"/>
</dbReference>
<dbReference type="OrthoDB" id="5954824at2759"/>
<comment type="caution">
    <text evidence="9">The sequence shown here is derived from an EMBL/GenBank/DDBJ whole genome shotgun (WGS) entry which is preliminary data.</text>
</comment>
<dbReference type="SMART" id="SM00339">
    <property type="entry name" value="FH"/>
    <property type="match status" value="1"/>
</dbReference>
<dbReference type="GO" id="GO:0005634">
    <property type="term" value="C:nucleus"/>
    <property type="evidence" value="ECO:0007669"/>
    <property type="project" value="UniProtKB-SubCell"/>
</dbReference>
<dbReference type="EMBL" id="QLNQ01000023">
    <property type="protein sequence ID" value="RCK63774.1"/>
    <property type="molecule type" value="Genomic_DNA"/>
</dbReference>
<feature type="DNA-binding region" description="Fork-head" evidence="6">
    <location>
        <begin position="151"/>
        <end position="244"/>
    </location>
</feature>
<dbReference type="AlphaFoldDB" id="A0A367YD29"/>
<dbReference type="PROSITE" id="PS50039">
    <property type="entry name" value="FORK_HEAD_3"/>
    <property type="match status" value="1"/>
</dbReference>
<evidence type="ECO:0000256" key="6">
    <source>
        <dbReference type="PROSITE-ProRule" id="PRU00089"/>
    </source>
</evidence>
<feature type="region of interest" description="Disordered" evidence="7">
    <location>
        <begin position="269"/>
        <end position="338"/>
    </location>
</feature>
<dbReference type="Pfam" id="PF00250">
    <property type="entry name" value="Forkhead"/>
    <property type="match status" value="1"/>
</dbReference>
<dbReference type="Proteomes" id="UP000253472">
    <property type="component" value="Unassembled WGS sequence"/>
</dbReference>
<feature type="compositionally biased region" description="Pro residues" evidence="7">
    <location>
        <begin position="305"/>
        <end position="314"/>
    </location>
</feature>
<keyword evidence="3 6" id="KW-0238">DNA-binding</keyword>
<keyword evidence="10" id="KW-1185">Reference proteome</keyword>
<dbReference type="STRING" id="5486.A0A367YD29"/>
<dbReference type="PROSITE" id="PS00658">
    <property type="entry name" value="FORK_HEAD_2"/>
    <property type="match status" value="1"/>
</dbReference>
<evidence type="ECO:0000256" key="2">
    <source>
        <dbReference type="ARBA" id="ARBA00023015"/>
    </source>
</evidence>
<dbReference type="SUPFAM" id="SSF46785">
    <property type="entry name" value="Winged helix' DNA-binding domain"/>
    <property type="match status" value="1"/>
</dbReference>
<accession>A0A367YD29</accession>
<feature type="region of interest" description="Disordered" evidence="7">
    <location>
        <begin position="92"/>
        <end position="151"/>
    </location>
</feature>
<protein>
    <submittedName>
        <fullName evidence="9">Forkhead transcription factor HCM1</fullName>
    </submittedName>
</protein>
<dbReference type="FunFam" id="1.10.10.10:FF:000260">
    <property type="entry name" value="Forkhead transcription factor (Sep1)"/>
    <property type="match status" value="1"/>
</dbReference>
<gene>
    <name evidence="9" type="primary">HCM1_1</name>
    <name evidence="9" type="ORF">Cantr_10489</name>
</gene>
<dbReference type="InterPro" id="IPR030456">
    <property type="entry name" value="TF_fork_head_CS_2"/>
</dbReference>
<organism evidence="9 10">
    <name type="scientific">Candida viswanathii</name>
    <dbReference type="NCBI Taxonomy" id="5486"/>
    <lineage>
        <taxon>Eukaryota</taxon>
        <taxon>Fungi</taxon>
        <taxon>Dikarya</taxon>
        <taxon>Ascomycota</taxon>
        <taxon>Saccharomycotina</taxon>
        <taxon>Pichiomycetes</taxon>
        <taxon>Debaryomycetaceae</taxon>
        <taxon>Candida/Lodderomyces clade</taxon>
        <taxon>Candida</taxon>
    </lineage>
</organism>
<feature type="region of interest" description="Disordered" evidence="7">
    <location>
        <begin position="1"/>
        <end position="21"/>
    </location>
</feature>
<dbReference type="CDD" id="cd00059">
    <property type="entry name" value="FH_FOX"/>
    <property type="match status" value="1"/>
</dbReference>
<dbReference type="InterPro" id="IPR036390">
    <property type="entry name" value="WH_DNA-bd_sf"/>
</dbReference>
<evidence type="ECO:0000256" key="5">
    <source>
        <dbReference type="ARBA" id="ARBA00023242"/>
    </source>
</evidence>
<feature type="compositionally biased region" description="Low complexity" evidence="7">
    <location>
        <begin position="269"/>
        <end position="284"/>
    </location>
</feature>
<keyword evidence="5 6" id="KW-0539">Nucleus</keyword>
<feature type="compositionally biased region" description="Low complexity" evidence="7">
    <location>
        <begin position="130"/>
        <end position="146"/>
    </location>
</feature>
<keyword evidence="2" id="KW-0805">Transcription regulation</keyword>
<dbReference type="InterPro" id="IPR001766">
    <property type="entry name" value="Fork_head_dom"/>
</dbReference>
<evidence type="ECO:0000256" key="7">
    <source>
        <dbReference type="SAM" id="MobiDB-lite"/>
    </source>
</evidence>
<reference evidence="9 10" key="1">
    <citation type="submission" date="2018-06" db="EMBL/GenBank/DDBJ databases">
        <title>Whole genome sequencing of Candida tropicalis (genome annotated by CSBL at Korea University).</title>
        <authorList>
            <person name="Ahn J."/>
        </authorList>
    </citation>
    <scope>NUCLEOTIDE SEQUENCE [LARGE SCALE GENOMIC DNA]</scope>
    <source>
        <strain evidence="9 10">ATCC 20962</strain>
    </source>
</reference>
<evidence type="ECO:0000256" key="3">
    <source>
        <dbReference type="ARBA" id="ARBA00023125"/>
    </source>
</evidence>
<feature type="compositionally biased region" description="Acidic residues" evidence="7">
    <location>
        <begin position="323"/>
        <end position="338"/>
    </location>
</feature>
<dbReference type="GO" id="GO:0001228">
    <property type="term" value="F:DNA-binding transcription activator activity, RNA polymerase II-specific"/>
    <property type="evidence" value="ECO:0007669"/>
    <property type="project" value="UniProtKB-ARBA"/>
</dbReference>
<proteinExistence type="predicted"/>
<sequence length="584" mass="64422">MSFTSENIQSRYPLKDSSNYGNFLELTPSKSKTQLASALPITQNTPPESMSVVKKQDSATFATPVKYVDYDNASIMESSSNAMMKSTYLSPAFSSPTQKTSEHVTSTKPPQSSPIKKVLKKSKAKDSHKSGSSSSSSSSSGSTFDLSSEEKPPYSYATLIGISILSHPEKKLTLSHIYQWISDTFKYYKKGDVGWQNSIRHNLSLNKTFVKGEKSKDGKGHFWCIKQGSEEQFLKSRSVKKGSYQEVMDQITQAAKINAAAAAAAASGSGSNVANNTTNTNHAAQENDEKENEPTRKLSKRHAPTNPPSSPTCPPLKRKLDTTNEDDDDAYDGDEDITIIDPPMKKFKLETTELGEPWQSTIPEYISMSNHSDRPAISILTTTPKAASPPRFVIDSPNKPMLAGKNLTYTSSFSCTSNFELSPARPVETGPLLEPLTPANNISRHLQSQQLHVLFKSRTPKSSVVKTPIRNIRTPQTNSIIKKLWNSPSYLDDFYYSPLANNPINLLAAPSQSKLSTVTASFSSYDDDDMILRNFEHPHIHSSPILGSSSDHFDVKKRDESNASCKNLLEDLKNVERSGEPKKN</sequence>
<comment type="subcellular location">
    <subcellularLocation>
        <location evidence="1 6">Nucleus</location>
    </subcellularLocation>
</comment>
<evidence type="ECO:0000313" key="9">
    <source>
        <dbReference type="EMBL" id="RCK63774.1"/>
    </source>
</evidence>
<dbReference type="GO" id="GO:0000978">
    <property type="term" value="F:RNA polymerase II cis-regulatory region sequence-specific DNA binding"/>
    <property type="evidence" value="ECO:0007669"/>
    <property type="project" value="UniProtKB-ARBA"/>
</dbReference>
<keyword evidence="4" id="KW-0804">Transcription</keyword>